<dbReference type="Pfam" id="PF18911">
    <property type="entry name" value="PKD_4"/>
    <property type="match status" value="1"/>
</dbReference>
<keyword evidence="1" id="KW-0732">Signal</keyword>
<protein>
    <submittedName>
        <fullName evidence="3">Gliding motility-associated C-terminal domain-containing protein</fullName>
    </submittedName>
</protein>
<feature type="chain" id="PRO_5046031654" evidence="1">
    <location>
        <begin position="21"/>
        <end position="673"/>
    </location>
</feature>
<dbReference type="EMBL" id="JAGHKP010000001">
    <property type="protein sequence ID" value="MBO9150748.1"/>
    <property type="molecule type" value="Genomic_DNA"/>
</dbReference>
<evidence type="ECO:0000259" key="2">
    <source>
        <dbReference type="PROSITE" id="PS50093"/>
    </source>
</evidence>
<dbReference type="Proteomes" id="UP000679126">
    <property type="component" value="Unassembled WGS sequence"/>
</dbReference>
<reference evidence="4" key="1">
    <citation type="submission" date="2021-03" db="EMBL/GenBank/DDBJ databases">
        <title>Assistant Professor.</title>
        <authorList>
            <person name="Huq M.A."/>
        </authorList>
    </citation>
    <scope>NUCLEOTIDE SEQUENCE [LARGE SCALE GENOMIC DNA]</scope>
    <source>
        <strain evidence="4">MAH-28</strain>
    </source>
</reference>
<dbReference type="Pfam" id="PF13585">
    <property type="entry name" value="CHU_C"/>
    <property type="match status" value="1"/>
</dbReference>
<keyword evidence="4" id="KW-1185">Reference proteome</keyword>
<dbReference type="SUPFAM" id="SSF49299">
    <property type="entry name" value="PKD domain"/>
    <property type="match status" value="2"/>
</dbReference>
<dbReference type="PROSITE" id="PS50093">
    <property type="entry name" value="PKD"/>
    <property type="match status" value="1"/>
</dbReference>
<dbReference type="InterPro" id="IPR035986">
    <property type="entry name" value="PKD_dom_sf"/>
</dbReference>
<organism evidence="3 4">
    <name type="scientific">Chitinophaga chungangae</name>
    <dbReference type="NCBI Taxonomy" id="2821488"/>
    <lineage>
        <taxon>Bacteria</taxon>
        <taxon>Pseudomonadati</taxon>
        <taxon>Bacteroidota</taxon>
        <taxon>Chitinophagia</taxon>
        <taxon>Chitinophagales</taxon>
        <taxon>Chitinophagaceae</taxon>
        <taxon>Chitinophaga</taxon>
    </lineage>
</organism>
<dbReference type="NCBIfam" id="TIGR04131">
    <property type="entry name" value="Bac_Flav_CTERM"/>
    <property type="match status" value="1"/>
</dbReference>
<gene>
    <name evidence="3" type="ORF">J7I43_00895</name>
</gene>
<dbReference type="InterPro" id="IPR026341">
    <property type="entry name" value="T9SS_type_B"/>
</dbReference>
<proteinExistence type="predicted"/>
<feature type="signal peptide" evidence="1">
    <location>
        <begin position="1"/>
        <end position="20"/>
    </location>
</feature>
<sequence length="673" mass="73185">MRFFFLVICPLMLTAHIAAAQACTQIGQTPQSAFPICGTKELKQASVPLCAGRKINMPSCRDAVPPTEFTDRNPFWYKFTCYQAGTLGFTITPNDLSDDYDWQLFDVTGRNLDEVYTNPGIQVAGNWSEIEGLTGANNTGTRLMNCEGRAYPKWSSMPTLQVGHDYLLLVSHFTNTQSGYELAFGGGSAVITDPKPGEFTRAAYRCLNNRITVKFNKLFRCNTLAANGSDFLIAGTNAVVTSAAGVNCGNGFDMDSVVLTLDRPLPAGNYTLQVKTGSDGNTLLDACDNPIAAGRSIAINVPVPQAVPFDRIAPVGCKPDMIRVLLSDAVRCSSVAADGSDFRITGTGPAVAVVAAGTKCSGQLTDTIDLLLNGPVYLEGNYRIDLIRGADGNTLISECGVETALGQMVPFTTKDTVNATFNNRVRLDCVYDTIFLHHDGAHGVNTWNWSFEDGDTRTEQSPVKVYTVFGQKTATLKVSNGVCEAEHTENILLDNTLIAAFTIGTPVLCPLDLATFTNESTGNITGHRWDFGFGPGTRLVTPQPFRFPMTARDQVYQVRLIVTDNLQCEDTAVHTLKTVPSCRVAVPTAFTPNNDGVNDFLYPLNGYKTADLLFRVFARNGQLVFESRNWAQKWDGKINGSPAPVGTYAWVLEYTDTELGERVFQKGVATLLR</sequence>
<comment type="caution">
    <text evidence="3">The sequence shown here is derived from an EMBL/GenBank/DDBJ whole genome shotgun (WGS) entry which is preliminary data.</text>
</comment>
<evidence type="ECO:0000256" key="1">
    <source>
        <dbReference type="SAM" id="SignalP"/>
    </source>
</evidence>
<dbReference type="RefSeq" id="WP_209142298.1">
    <property type="nucleotide sequence ID" value="NZ_JAGHKP010000001.1"/>
</dbReference>
<name>A0ABS3Y7V8_9BACT</name>
<evidence type="ECO:0000313" key="4">
    <source>
        <dbReference type="Proteomes" id="UP000679126"/>
    </source>
</evidence>
<dbReference type="Gene3D" id="2.60.40.10">
    <property type="entry name" value="Immunoglobulins"/>
    <property type="match status" value="2"/>
</dbReference>
<dbReference type="InterPro" id="IPR013783">
    <property type="entry name" value="Ig-like_fold"/>
</dbReference>
<feature type="domain" description="PKD" evidence="2">
    <location>
        <begin position="446"/>
        <end position="482"/>
    </location>
</feature>
<evidence type="ECO:0000313" key="3">
    <source>
        <dbReference type="EMBL" id="MBO9150748.1"/>
    </source>
</evidence>
<dbReference type="InterPro" id="IPR000601">
    <property type="entry name" value="PKD_dom"/>
</dbReference>
<dbReference type="PROSITE" id="PS51257">
    <property type="entry name" value="PROKAR_LIPOPROTEIN"/>
    <property type="match status" value="1"/>
</dbReference>
<accession>A0ABS3Y7V8</accession>